<gene>
    <name evidence="8" type="ORF">DFR34_1402</name>
</gene>
<dbReference type="RefSeq" id="WP_110392244.1">
    <property type="nucleotide sequence ID" value="NZ_QJKI01000040.1"/>
</dbReference>
<dbReference type="GO" id="GO:0005886">
    <property type="term" value="C:plasma membrane"/>
    <property type="evidence" value="ECO:0007669"/>
    <property type="project" value="UniProtKB-SubCell"/>
</dbReference>
<keyword evidence="2" id="KW-1003">Cell membrane</keyword>
<dbReference type="PANTHER" id="PTHR30287">
    <property type="entry name" value="MEMBRANE COMPONENT OF PREDICTED ABC SUPERFAMILY METABOLITE UPTAKE TRANSPORTER"/>
    <property type="match status" value="1"/>
</dbReference>
<evidence type="ECO:0000256" key="3">
    <source>
        <dbReference type="ARBA" id="ARBA00022692"/>
    </source>
</evidence>
<sequence>MPGFERMRLALRMMRRELRAGELTVLLAALLVAVAAMSSVGFFTNRVDRALHLQASQLLAADVVINSDQDNLARWQGQLGGLRHTQTLTFPSMTLANGQSQLATFKAVSPGYPLRGEVTVSQHGQTRSGQLIPAPGTVWADARLLNKLKLREGDWLEVGASRLQVAGVLVREPDAAMDIYNFIPRLMLHANDVAATGLIQTGSRARWRLLLAGAPAEVEAFRQQASAQLARGERIENVEEARPEIRTALERAKRVLGLTALLAVALSAVAVALACRRYVNRHRQAVAVMRCLGASQGDMLWLHLSQFFALALLAGLAGCALGWLTQELVLAQLASLLGQSLPPAGWQPWAQGLAVGATLLFGFAVPPLLALRRAPTLAVLRDAPPDDAAARGSYLLGGATLLALMGWQAGEWPLALAVALGFAGFAALAALLAWLLLALLRRLPGSGQVGWRYGLANLARRRALSITQMVALASGLMALLILTVVHGDLLAAWQRNVPADAPNRFVINIQPPQREPVRELLRSQGLPAPELAPMVRARLLSINDRQVRPEQYPDERAQRLAEREFNLSWAEQLPADNRISAGAAWEPSKPGFSVEEGIADTLGIRVGDVLRFDLAGNELHAPVTSLRKVQWDTFKVNFFVYASPAMLANQPASYITSFHLPPTQAAVVDLLVAKFPNLTVLDVGLILAEVRNMVGRLVEAMRGVFGFSLLAGLVVLWTATVSTQDERARDVALLRTLGASRRQVVGVVLGELLWLGGLAGLLAALGALALSAIVSARLLNLPVEANPWLLLWGPLAGAVAVTLAGWPTGRQIVRTPPLDTLRRLG</sequence>
<evidence type="ECO:0000256" key="2">
    <source>
        <dbReference type="ARBA" id="ARBA00022475"/>
    </source>
</evidence>
<comment type="subcellular location">
    <subcellularLocation>
        <location evidence="1">Cell membrane</location>
        <topology evidence="1">Multi-pass membrane protein</topology>
    </subcellularLocation>
</comment>
<feature type="domain" description="ABC3 transporter permease C-terminal" evidence="7">
    <location>
        <begin position="259"/>
        <end position="372"/>
    </location>
</feature>
<dbReference type="EMBL" id="QJKI01000040">
    <property type="protein sequence ID" value="PXX73664.1"/>
    <property type="molecule type" value="Genomic_DNA"/>
</dbReference>
<dbReference type="InterPro" id="IPR038766">
    <property type="entry name" value="Membrane_comp_ABC_pdt"/>
</dbReference>
<evidence type="ECO:0000313" key="8">
    <source>
        <dbReference type="EMBL" id="PXX73664.1"/>
    </source>
</evidence>
<feature type="transmembrane region" description="Helical" evidence="6">
    <location>
        <begin position="392"/>
        <end position="410"/>
    </location>
</feature>
<dbReference type="PANTHER" id="PTHR30287:SF1">
    <property type="entry name" value="INNER MEMBRANE PROTEIN"/>
    <property type="match status" value="1"/>
</dbReference>
<comment type="caution">
    <text evidence="8">The sequence shown here is derived from an EMBL/GenBank/DDBJ whole genome shotgun (WGS) entry which is preliminary data.</text>
</comment>
<feature type="transmembrane region" description="Helical" evidence="6">
    <location>
        <begin position="349"/>
        <end position="371"/>
    </location>
</feature>
<evidence type="ECO:0000259" key="7">
    <source>
        <dbReference type="Pfam" id="PF02687"/>
    </source>
</evidence>
<feature type="transmembrane region" description="Helical" evidence="6">
    <location>
        <begin position="255"/>
        <end position="279"/>
    </location>
</feature>
<feature type="transmembrane region" description="Helical" evidence="6">
    <location>
        <begin position="300"/>
        <end position="324"/>
    </location>
</feature>
<evidence type="ECO:0000313" key="9">
    <source>
        <dbReference type="Proteomes" id="UP000247555"/>
    </source>
</evidence>
<protein>
    <submittedName>
        <fullName evidence="8">Putative ABC transport system permease protein</fullName>
    </submittedName>
</protein>
<dbReference type="AlphaFoldDB" id="A0A318KBI3"/>
<keyword evidence="3 6" id="KW-0812">Transmembrane</keyword>
<feature type="domain" description="ABC3 transporter permease C-terminal" evidence="7">
    <location>
        <begin position="704"/>
        <end position="817"/>
    </location>
</feature>
<feature type="transmembrane region" description="Helical" evidence="6">
    <location>
        <begin position="744"/>
        <end position="776"/>
    </location>
</feature>
<organism evidence="8 9">
    <name type="scientific">Rivihabitans pingtungensis</name>
    <dbReference type="NCBI Taxonomy" id="1054498"/>
    <lineage>
        <taxon>Bacteria</taxon>
        <taxon>Pseudomonadati</taxon>
        <taxon>Pseudomonadota</taxon>
        <taxon>Betaproteobacteria</taxon>
        <taxon>Neisseriales</taxon>
        <taxon>Aquaspirillaceae</taxon>
        <taxon>Rivihabitans</taxon>
    </lineage>
</organism>
<feature type="transmembrane region" description="Helical" evidence="6">
    <location>
        <begin position="470"/>
        <end position="493"/>
    </location>
</feature>
<proteinExistence type="predicted"/>
<name>A0A318KBI3_9NEIS</name>
<dbReference type="OrthoDB" id="5292592at2"/>
<evidence type="ECO:0000256" key="6">
    <source>
        <dbReference type="SAM" id="Phobius"/>
    </source>
</evidence>
<evidence type="ECO:0000256" key="5">
    <source>
        <dbReference type="ARBA" id="ARBA00023136"/>
    </source>
</evidence>
<feature type="transmembrane region" description="Helical" evidence="6">
    <location>
        <begin position="703"/>
        <end position="723"/>
    </location>
</feature>
<reference evidence="8 9" key="1">
    <citation type="submission" date="2018-05" db="EMBL/GenBank/DDBJ databases">
        <title>Genomic Encyclopedia of Type Strains, Phase IV (KMG-IV): sequencing the most valuable type-strain genomes for metagenomic binning, comparative biology and taxonomic classification.</title>
        <authorList>
            <person name="Goeker M."/>
        </authorList>
    </citation>
    <scope>NUCLEOTIDE SEQUENCE [LARGE SCALE GENOMIC DNA]</scope>
    <source>
        <strain evidence="8 9">DSM 29661</strain>
    </source>
</reference>
<keyword evidence="4 6" id="KW-1133">Transmembrane helix</keyword>
<keyword evidence="5 6" id="KW-0472">Membrane</keyword>
<dbReference type="Proteomes" id="UP000247555">
    <property type="component" value="Unassembled WGS sequence"/>
</dbReference>
<keyword evidence="9" id="KW-1185">Reference proteome</keyword>
<accession>A0A318KBI3</accession>
<dbReference type="InterPro" id="IPR003838">
    <property type="entry name" value="ABC3_permease_C"/>
</dbReference>
<evidence type="ECO:0000256" key="1">
    <source>
        <dbReference type="ARBA" id="ARBA00004651"/>
    </source>
</evidence>
<evidence type="ECO:0000256" key="4">
    <source>
        <dbReference type="ARBA" id="ARBA00022989"/>
    </source>
</evidence>
<feature type="transmembrane region" description="Helical" evidence="6">
    <location>
        <begin position="788"/>
        <end position="806"/>
    </location>
</feature>
<dbReference type="Pfam" id="PF02687">
    <property type="entry name" value="FtsX"/>
    <property type="match status" value="2"/>
</dbReference>
<feature type="transmembrane region" description="Helical" evidence="6">
    <location>
        <begin position="416"/>
        <end position="440"/>
    </location>
</feature>